<reference evidence="3" key="1">
    <citation type="journal article" date="2022" name="bioRxiv">
        <title>Sequencing and chromosome-scale assembly of the giantPleurodeles waltlgenome.</title>
        <authorList>
            <person name="Brown T."/>
            <person name="Elewa A."/>
            <person name="Iarovenko S."/>
            <person name="Subramanian E."/>
            <person name="Araus A.J."/>
            <person name="Petzold A."/>
            <person name="Susuki M."/>
            <person name="Suzuki K.-i.T."/>
            <person name="Hayashi T."/>
            <person name="Toyoda A."/>
            <person name="Oliveira C."/>
            <person name="Osipova E."/>
            <person name="Leigh N.D."/>
            <person name="Simon A."/>
            <person name="Yun M.H."/>
        </authorList>
    </citation>
    <scope>NUCLEOTIDE SEQUENCE</scope>
    <source>
        <strain evidence="3">20211129_DDA</strain>
        <tissue evidence="3">Liver</tissue>
    </source>
</reference>
<sequence>MACVAGERAPAFTNEELEKLVDGVLPQYAKLYGRLEVQVSTHQKRGLWHAIAKEAWTLQEEGGGTARWARMICEAQLGKSSQRGRGACRALTPPYATHPDGGIPGPGWALEGCTAVTRG</sequence>
<dbReference type="GO" id="GO:0016020">
    <property type="term" value="C:membrane"/>
    <property type="evidence" value="ECO:0007669"/>
    <property type="project" value="InterPro"/>
</dbReference>
<dbReference type="PROSITE" id="PS50287">
    <property type="entry name" value="SRCR_2"/>
    <property type="match status" value="1"/>
</dbReference>
<organism evidence="3 4">
    <name type="scientific">Pleurodeles waltl</name>
    <name type="common">Iberian ribbed newt</name>
    <dbReference type="NCBI Taxonomy" id="8319"/>
    <lineage>
        <taxon>Eukaryota</taxon>
        <taxon>Metazoa</taxon>
        <taxon>Chordata</taxon>
        <taxon>Craniata</taxon>
        <taxon>Vertebrata</taxon>
        <taxon>Euteleostomi</taxon>
        <taxon>Amphibia</taxon>
        <taxon>Batrachia</taxon>
        <taxon>Caudata</taxon>
        <taxon>Salamandroidea</taxon>
        <taxon>Salamandridae</taxon>
        <taxon>Pleurodelinae</taxon>
        <taxon>Pleurodeles</taxon>
    </lineage>
</organism>
<dbReference type="InterPro" id="IPR001190">
    <property type="entry name" value="SRCR"/>
</dbReference>
<evidence type="ECO:0000313" key="3">
    <source>
        <dbReference type="EMBL" id="KAJ1103755.1"/>
    </source>
</evidence>
<evidence type="ECO:0000259" key="2">
    <source>
        <dbReference type="PROSITE" id="PS50287"/>
    </source>
</evidence>
<comment type="caution">
    <text evidence="3">The sequence shown here is derived from an EMBL/GenBank/DDBJ whole genome shotgun (WGS) entry which is preliminary data.</text>
</comment>
<evidence type="ECO:0000313" key="4">
    <source>
        <dbReference type="Proteomes" id="UP001066276"/>
    </source>
</evidence>
<dbReference type="AlphaFoldDB" id="A0AAV7MIZ7"/>
<protein>
    <recommendedName>
        <fullName evidence="2">SRCR domain-containing protein</fullName>
    </recommendedName>
</protein>
<name>A0AAV7MIZ7_PLEWA</name>
<feature type="domain" description="SRCR" evidence="2">
    <location>
        <begin position="18"/>
        <end position="74"/>
    </location>
</feature>
<dbReference type="Proteomes" id="UP001066276">
    <property type="component" value="Chromosome 9"/>
</dbReference>
<comment type="caution">
    <text evidence="1">Lacks conserved residue(s) required for the propagation of feature annotation.</text>
</comment>
<accession>A0AAV7MIZ7</accession>
<proteinExistence type="predicted"/>
<gene>
    <name evidence="3" type="ORF">NDU88_001176</name>
</gene>
<evidence type="ECO:0000256" key="1">
    <source>
        <dbReference type="PROSITE-ProRule" id="PRU00196"/>
    </source>
</evidence>
<dbReference type="EMBL" id="JANPWB010000013">
    <property type="protein sequence ID" value="KAJ1103755.1"/>
    <property type="molecule type" value="Genomic_DNA"/>
</dbReference>
<keyword evidence="4" id="KW-1185">Reference proteome</keyword>